<dbReference type="InterPro" id="IPR043972">
    <property type="entry name" value="FUZ/MON1/HPS1_longin_1"/>
</dbReference>
<feature type="domain" description="FUZ/MON1/HPS1 second Longin" evidence="6">
    <location>
        <begin position="161"/>
        <end position="251"/>
    </location>
</feature>
<dbReference type="Pfam" id="PF19038">
    <property type="entry name" value="Fuz_longin_3"/>
    <property type="match status" value="1"/>
</dbReference>
<dbReference type="GO" id="GO:1905515">
    <property type="term" value="P:non-motile cilium assembly"/>
    <property type="evidence" value="ECO:0007669"/>
    <property type="project" value="TreeGrafter"/>
</dbReference>
<dbReference type="InterPro" id="IPR043970">
    <property type="entry name" value="FUZ/MON1/HPS1_longin_3"/>
</dbReference>
<feature type="domain" description="FUZ/MON1/HPS1 first Longin" evidence="5">
    <location>
        <begin position="4"/>
        <end position="125"/>
    </location>
</feature>
<dbReference type="Pfam" id="PF19037">
    <property type="entry name" value="Fuz_longin_2"/>
    <property type="match status" value="1"/>
</dbReference>
<dbReference type="Pfam" id="PF19036">
    <property type="entry name" value="Fuz_longin_1"/>
    <property type="match status" value="1"/>
</dbReference>
<dbReference type="InterPro" id="IPR026069">
    <property type="entry name" value="Fuzzy"/>
</dbReference>
<organism evidence="8">
    <name type="scientific">Aedes albopictus</name>
    <name type="common">Asian tiger mosquito</name>
    <name type="synonym">Stegomyia albopicta</name>
    <dbReference type="NCBI Taxonomy" id="7160"/>
    <lineage>
        <taxon>Eukaryota</taxon>
        <taxon>Metazoa</taxon>
        <taxon>Ecdysozoa</taxon>
        <taxon>Arthropoda</taxon>
        <taxon>Hexapoda</taxon>
        <taxon>Insecta</taxon>
        <taxon>Pterygota</taxon>
        <taxon>Neoptera</taxon>
        <taxon>Endopterygota</taxon>
        <taxon>Diptera</taxon>
        <taxon>Nematocera</taxon>
        <taxon>Culicoidea</taxon>
        <taxon>Culicidae</taxon>
        <taxon>Culicinae</taxon>
        <taxon>Aedini</taxon>
        <taxon>Aedes</taxon>
        <taxon>Stegomyia</taxon>
    </lineage>
</organism>
<dbReference type="VEuPathDB" id="VectorBase:AALFPA_071118"/>
<evidence type="ECO:0000259" key="5">
    <source>
        <dbReference type="Pfam" id="PF19036"/>
    </source>
</evidence>
<name>A0A023EQ89_AEDAL</name>
<feature type="domain" description="FUZ/MON1/HPS1 third Longin" evidence="7">
    <location>
        <begin position="279"/>
        <end position="389"/>
    </location>
</feature>
<reference evidence="8" key="1">
    <citation type="journal article" date="2014" name="PLoS Negl. Trop. Dis.">
        <title>Identification and characterization of seminal fluid proteins in the Asian tiger mosquito, Aedes albopictus.</title>
        <authorList>
            <person name="Boes K.E."/>
            <person name="Ribeiro J.M."/>
            <person name="Wong A."/>
            <person name="Harrington L.C."/>
            <person name="Wolfner M.F."/>
            <person name="Sirot L.K."/>
        </authorList>
    </citation>
    <scope>NUCLEOTIDE SEQUENCE</scope>
    <source>
        <tissue evidence="8">Reproductive organs</tissue>
    </source>
</reference>
<protein>
    <submittedName>
        <fullName evidence="8">Putative secreted protein</fullName>
    </submittedName>
</protein>
<keyword evidence="3" id="KW-0963">Cytoplasm</keyword>
<comment type="similarity">
    <text evidence="2">Belongs to the fuzzy family.</text>
</comment>
<evidence type="ECO:0000256" key="4">
    <source>
        <dbReference type="ARBA" id="ARBA00023212"/>
    </source>
</evidence>
<evidence type="ECO:0000259" key="6">
    <source>
        <dbReference type="Pfam" id="PF19037"/>
    </source>
</evidence>
<proteinExistence type="evidence at transcript level"/>
<accession>A0A023EQ89</accession>
<evidence type="ECO:0000256" key="2">
    <source>
        <dbReference type="ARBA" id="ARBA00008550"/>
    </source>
</evidence>
<dbReference type="PANTHER" id="PTHR13559:SF1">
    <property type="entry name" value="PROTEIN FUZZY HOMOLOG"/>
    <property type="match status" value="1"/>
</dbReference>
<dbReference type="InterPro" id="IPR043971">
    <property type="entry name" value="FUZ/MON1/HPS1_longin_2"/>
</dbReference>
<evidence type="ECO:0000313" key="8">
    <source>
        <dbReference type="EMBL" id="JAC11737.1"/>
    </source>
</evidence>
<dbReference type="EMBL" id="GAPW01001861">
    <property type="protein sequence ID" value="JAC11737.1"/>
    <property type="molecule type" value="mRNA"/>
</dbReference>
<sequence>MSIHLMCLTSDGGVPIYSKKKGDCENLPFSTIASLNGVHMFCKSQNVDLSITYLEEGMIIWKEYDGTLMMIGIAKGITEKVLRNLMDFSYYSMVFCVGIAAIKKIKNIDRFKRELKNCYTLIDQLLEVVESDFFRYNEAVLCPESMAMLVKLNEFSVQIGSPFCSILIRQKVACGTEGWWDLDIVDRKLLMVLLNASSTIQQDVPVFLPKKSPGIAYRFISIPITQGVSICALCGAEPPYDKLQTMSQQFWMNEIDLLITAEQNYPKNYPATVELDSSILGFLLMSKEHSKYVISRNVHLTNTGKRTLSGNHRLDILRTFFHQSVDAMEDMFRDGDKVMNLEQYWCSDYHKCHALLEGQNILCVLYTSAIPTHIMRLVTQKTLNTLVSDKDVCW</sequence>
<dbReference type="VEuPathDB" id="VectorBase:AALC636_024747"/>
<dbReference type="AlphaFoldDB" id="A0A023EQ89"/>
<dbReference type="VEuPathDB" id="VectorBase:AALF015827"/>
<keyword evidence="4" id="KW-0206">Cytoskeleton</keyword>
<evidence type="ECO:0000259" key="7">
    <source>
        <dbReference type="Pfam" id="PF19038"/>
    </source>
</evidence>
<evidence type="ECO:0000256" key="1">
    <source>
        <dbReference type="ARBA" id="ARBA00004245"/>
    </source>
</evidence>
<comment type="subcellular location">
    <subcellularLocation>
        <location evidence="1">Cytoplasm</location>
        <location evidence="1">Cytoskeleton</location>
    </subcellularLocation>
</comment>
<dbReference type="PANTHER" id="PTHR13559">
    <property type="entry name" value="INTRACELLULAR TRAFFIC PROTEIN-RELATED"/>
    <property type="match status" value="1"/>
</dbReference>
<dbReference type="GO" id="GO:0016192">
    <property type="term" value="P:vesicle-mediated transport"/>
    <property type="evidence" value="ECO:0007669"/>
    <property type="project" value="InterPro"/>
</dbReference>
<evidence type="ECO:0000256" key="3">
    <source>
        <dbReference type="ARBA" id="ARBA00022490"/>
    </source>
</evidence>
<dbReference type="GO" id="GO:0005856">
    <property type="term" value="C:cytoskeleton"/>
    <property type="evidence" value="ECO:0007669"/>
    <property type="project" value="UniProtKB-SubCell"/>
</dbReference>